<dbReference type="Proteomes" id="UP000321820">
    <property type="component" value="Chromosome"/>
</dbReference>
<dbReference type="KEGG" id="talb:FTW19_08140"/>
<dbReference type="EMBL" id="CP042806">
    <property type="protein sequence ID" value="QEE27967.1"/>
    <property type="molecule type" value="Genomic_DNA"/>
</dbReference>
<evidence type="ECO:0000259" key="1">
    <source>
        <dbReference type="PROSITE" id="PS50075"/>
    </source>
</evidence>
<feature type="domain" description="Carrier" evidence="1">
    <location>
        <begin position="1"/>
        <end position="79"/>
    </location>
</feature>
<dbReference type="RefSeq" id="WP_147647157.1">
    <property type="nucleotide sequence ID" value="NZ_CP042806.1"/>
</dbReference>
<dbReference type="Gene3D" id="1.10.1200.10">
    <property type="entry name" value="ACP-like"/>
    <property type="match status" value="1"/>
</dbReference>
<accession>A0A5B9ECD0</accession>
<protein>
    <submittedName>
        <fullName evidence="2">Acyl carrier protein</fullName>
    </submittedName>
</protein>
<dbReference type="PROSITE" id="PS50075">
    <property type="entry name" value="CARRIER"/>
    <property type="match status" value="1"/>
</dbReference>
<dbReference type="InterPro" id="IPR009081">
    <property type="entry name" value="PP-bd_ACP"/>
</dbReference>
<organism evidence="2 3">
    <name type="scientific">Terriglobus albidus</name>
    <dbReference type="NCBI Taxonomy" id="1592106"/>
    <lineage>
        <taxon>Bacteria</taxon>
        <taxon>Pseudomonadati</taxon>
        <taxon>Acidobacteriota</taxon>
        <taxon>Terriglobia</taxon>
        <taxon>Terriglobales</taxon>
        <taxon>Acidobacteriaceae</taxon>
        <taxon>Terriglobus</taxon>
    </lineage>
</organism>
<dbReference type="OrthoDB" id="9811033at2"/>
<name>A0A5B9ECD0_9BACT</name>
<dbReference type="AlphaFoldDB" id="A0A5B9ECD0"/>
<evidence type="ECO:0000313" key="2">
    <source>
        <dbReference type="EMBL" id="QEE27967.1"/>
    </source>
</evidence>
<dbReference type="InterPro" id="IPR036736">
    <property type="entry name" value="ACP-like_sf"/>
</dbReference>
<dbReference type="Pfam" id="PF00550">
    <property type="entry name" value="PP-binding"/>
    <property type="match status" value="1"/>
</dbReference>
<gene>
    <name evidence="2" type="ORF">FTW19_08140</name>
</gene>
<keyword evidence="3" id="KW-1185">Reference proteome</keyword>
<proteinExistence type="predicted"/>
<dbReference type="SUPFAM" id="SSF47336">
    <property type="entry name" value="ACP-like"/>
    <property type="match status" value="1"/>
</dbReference>
<evidence type="ECO:0000313" key="3">
    <source>
        <dbReference type="Proteomes" id="UP000321820"/>
    </source>
</evidence>
<sequence length="80" mass="8916">MDSSAILSELQDIFRDVLDQPDLVLTPKSNASTVEDWDSLAHINLVTAVEKRYKIKFALGELQDLKNVGDMADLIQTKLA</sequence>
<reference evidence="2 3" key="1">
    <citation type="submission" date="2019-08" db="EMBL/GenBank/DDBJ databases">
        <title>Complete genome sequence of Terriglobus albidus strain ORNL.</title>
        <authorList>
            <person name="Podar M."/>
        </authorList>
    </citation>
    <scope>NUCLEOTIDE SEQUENCE [LARGE SCALE GENOMIC DNA]</scope>
    <source>
        <strain evidence="2 3">ORNL</strain>
    </source>
</reference>